<accession>A0A562B2J5</accession>
<dbReference type="EMBL" id="VLJN01000065">
    <property type="protein sequence ID" value="TWG79259.1"/>
    <property type="molecule type" value="Genomic_DNA"/>
</dbReference>
<evidence type="ECO:0000313" key="2">
    <source>
        <dbReference type="Proteomes" id="UP000318141"/>
    </source>
</evidence>
<evidence type="ECO:0000313" key="1">
    <source>
        <dbReference type="EMBL" id="TWG79259.1"/>
    </source>
</evidence>
<name>A0A562B2J5_9BURK</name>
<dbReference type="Proteomes" id="UP000318141">
    <property type="component" value="Unassembled WGS sequence"/>
</dbReference>
<sequence length="114" mass="12532">MSEENKPWLCSLAYVALYAKCAIESGHASDMTVGDVVDGIAQGTLLDMLARKVDYRWDFALLKGRQEAGLLAALDAMTQRSCDPGHCLPPHDRAGLRFLMALVLAAMDDGYWTR</sequence>
<reference evidence="1 2" key="1">
    <citation type="submission" date="2019-07" db="EMBL/GenBank/DDBJ databases">
        <title>Genome sequencing of lignin-degrading bacterial isolates.</title>
        <authorList>
            <person name="Gladden J."/>
        </authorList>
    </citation>
    <scope>NUCLEOTIDE SEQUENCE [LARGE SCALE GENOMIC DNA]</scope>
    <source>
        <strain evidence="1 2">J11</strain>
    </source>
</reference>
<dbReference type="AlphaFoldDB" id="A0A562B2J5"/>
<comment type="caution">
    <text evidence="1">The sequence shown here is derived from an EMBL/GenBank/DDBJ whole genome shotgun (WGS) entry which is preliminary data.</text>
</comment>
<organism evidence="1 2">
    <name type="scientific">Cupriavidus gilardii J11</name>
    <dbReference type="NCBI Taxonomy" id="936133"/>
    <lineage>
        <taxon>Bacteria</taxon>
        <taxon>Pseudomonadati</taxon>
        <taxon>Pseudomonadota</taxon>
        <taxon>Betaproteobacteria</taxon>
        <taxon>Burkholderiales</taxon>
        <taxon>Burkholderiaceae</taxon>
        <taxon>Cupriavidus</taxon>
    </lineage>
</organism>
<protein>
    <submittedName>
        <fullName evidence="1">Uncharacterized protein</fullName>
    </submittedName>
</protein>
<gene>
    <name evidence="1" type="ORF">L602_000700000750</name>
</gene>
<proteinExistence type="predicted"/>
<keyword evidence="2" id="KW-1185">Reference proteome</keyword>